<accession>A0ABQ3VVA1</accession>
<dbReference type="InterPro" id="IPR041617">
    <property type="entry name" value="TPR_MalT"/>
</dbReference>
<dbReference type="SMART" id="SM00028">
    <property type="entry name" value="TPR"/>
    <property type="match status" value="9"/>
</dbReference>
<feature type="repeat" description="TPR" evidence="1">
    <location>
        <begin position="647"/>
        <end position="680"/>
    </location>
</feature>
<evidence type="ECO:0000259" key="2">
    <source>
        <dbReference type="SMART" id="SM01043"/>
    </source>
</evidence>
<dbReference type="InterPro" id="IPR051677">
    <property type="entry name" value="AfsR-DnrI-RedD_regulator"/>
</dbReference>
<dbReference type="SMART" id="SM01043">
    <property type="entry name" value="BTAD"/>
    <property type="match status" value="1"/>
</dbReference>
<dbReference type="InterPro" id="IPR005158">
    <property type="entry name" value="BTAD"/>
</dbReference>
<dbReference type="RefSeq" id="WP_201367127.1">
    <property type="nucleotide sequence ID" value="NZ_BNJJ01000039.1"/>
</dbReference>
<dbReference type="Gene3D" id="1.10.10.10">
    <property type="entry name" value="Winged helix-like DNA-binding domain superfamily/Winged helix DNA-binding domain"/>
    <property type="match status" value="1"/>
</dbReference>
<evidence type="ECO:0000256" key="1">
    <source>
        <dbReference type="PROSITE-ProRule" id="PRU00339"/>
    </source>
</evidence>
<dbReference type="InterPro" id="IPR011990">
    <property type="entry name" value="TPR-like_helical_dom_sf"/>
</dbReference>
<comment type="caution">
    <text evidence="3">The sequence shown here is derived from an EMBL/GenBank/DDBJ whole genome shotgun (WGS) entry which is preliminary data.</text>
</comment>
<dbReference type="InterPro" id="IPR036388">
    <property type="entry name" value="WH-like_DNA-bd_sf"/>
</dbReference>
<keyword evidence="1" id="KW-0802">TPR repeat</keyword>
<dbReference type="Gene3D" id="1.25.40.10">
    <property type="entry name" value="Tetratricopeptide repeat domain"/>
    <property type="match status" value="4"/>
</dbReference>
<dbReference type="PANTHER" id="PTHR35807:SF2">
    <property type="entry name" value="TRANSCRIPTIONAL ACTIVATOR DOMAIN"/>
    <property type="match status" value="1"/>
</dbReference>
<dbReference type="InterPro" id="IPR019734">
    <property type="entry name" value="TPR_rpt"/>
</dbReference>
<dbReference type="Pfam" id="PF25873">
    <property type="entry name" value="WHD_MalT"/>
    <property type="match status" value="1"/>
</dbReference>
<dbReference type="PROSITE" id="PS50005">
    <property type="entry name" value="TPR"/>
    <property type="match status" value="2"/>
</dbReference>
<dbReference type="InterPro" id="IPR016032">
    <property type="entry name" value="Sig_transdc_resp-reg_C-effctor"/>
</dbReference>
<feature type="domain" description="Bacterial transcriptional activator" evidence="2">
    <location>
        <begin position="972"/>
        <end position="1116"/>
    </location>
</feature>
<dbReference type="SUPFAM" id="SSF48452">
    <property type="entry name" value="TPR-like"/>
    <property type="match status" value="3"/>
</dbReference>
<dbReference type="PANTHER" id="PTHR35807">
    <property type="entry name" value="TRANSCRIPTIONAL REGULATOR REDD-RELATED"/>
    <property type="match status" value="1"/>
</dbReference>
<dbReference type="SUPFAM" id="SSF46894">
    <property type="entry name" value="C-terminal effector domain of the bipartite response regulators"/>
    <property type="match status" value="1"/>
</dbReference>
<sequence>MSFTHGSKFIAPALPQTLLHRASLVSRLQSIIAGDRFEANKSAAAHYKLVLLCAPAGYGKTTLLADFAQHTNIPCCWYFLDSNDTDAILFLQNLLTSIRQRFPDFGTALDILLLNESSDTTPGSDDPRRFDNFIDALIIALRTKISESFALFLCNYHNVDENAPITHIINRLLQQLPPNCVLVIESRSTPSIEFATLLAHHQAIGWGSNMLRVTSQEILELANIQGVTPPSEAEAEQLAISFDGWIVGILLGTRLGDAEQLLTNTRTYLLQSLPFMRVEREKLFAYLVDEIFSRQPTVYAFLKEAAILQQMTPELCNALLNITNSAEHLERLVQQGMFVVCSDDGPQPIYTCHPILRELLCDDLRRHHQERFVELHHHAAEIFEAAGEYDEAIAHALAAGESSITVQLIIKAYELMAGKQHTETLLHWIDALPDETIKHHPQLLLIRTNIHLMKGEYTSALALLDTASTLLANMPPSDNSAYLKLRVEIMILRSKALFQTGEYQEAQELCQEVLEITPSDEAILRAEAYARLGICVSLLGQLSAGIEHLQKALHLWGRHTIRNQTADVHSALANAYGLIGNFVLAEHHISRAISYCDQLHDEKGKVNNLTRLATFKQRQGAFAEAENALNEGLAIAHGTPQFEREEGYVLVNLGSLYQDQGRYDQSLKNLENGLELARKVQDNYLINCCLCYLAMTYLLMDDPSTALLLISDTHLPEGGKMGYEQAIHDLTHGTVLSHQDRFEEALVYLTGLESSLKTSGLKRELLWAKLRIAACQLALKKQADAVQNLEEVTTILERQSFYEQLVLTGLKHLPELFRIVRTHPTLSRLRTLLHQEQVKSEVQEKKPQAQSSSADPLTTAATEPATLQVVAHPRLKVHAFGEPSVYINEKLVTRWRMARAMELFFFLLDCGRPMRKEQIITALWSQVDDQINQTFHSTIYYLRKALNEAYLVSQNGVYSLDLAAKGKDQVYYDVALFKEHYARAKKFLSNEKRDDAHASFTAMVKLYQGDYVQSFYSDWCSFQRDELRRIYLEARNHLAHIAWQEEAFDESAAHWQHMLAIDNCLEEAHYGLMRYYMRQGKRGLALRQYQRCVETLQEELSALPGQAIQSLHQRLIGTTEPTKKNGRATSPS</sequence>
<dbReference type="InterPro" id="IPR027417">
    <property type="entry name" value="P-loop_NTPase"/>
</dbReference>
<dbReference type="InterPro" id="IPR059106">
    <property type="entry name" value="WHD_MalT"/>
</dbReference>
<dbReference type="SUPFAM" id="SSF52540">
    <property type="entry name" value="P-loop containing nucleoside triphosphate hydrolases"/>
    <property type="match status" value="1"/>
</dbReference>
<feature type="repeat" description="TPR" evidence="1">
    <location>
        <begin position="487"/>
        <end position="520"/>
    </location>
</feature>
<name>A0ABQ3VVA1_9CHLR</name>
<organism evidence="3 4">
    <name type="scientific">Dictyobacter formicarum</name>
    <dbReference type="NCBI Taxonomy" id="2778368"/>
    <lineage>
        <taxon>Bacteria</taxon>
        <taxon>Bacillati</taxon>
        <taxon>Chloroflexota</taxon>
        <taxon>Ktedonobacteria</taxon>
        <taxon>Ktedonobacterales</taxon>
        <taxon>Dictyobacteraceae</taxon>
        <taxon>Dictyobacter</taxon>
    </lineage>
</organism>
<reference evidence="3 4" key="1">
    <citation type="journal article" date="2021" name="Int. J. Syst. Evol. Microbiol.">
        <title>Reticulibacter mediterranei gen. nov., sp. nov., within the new family Reticulibacteraceae fam. nov., and Ktedonospora formicarum gen. nov., sp. nov., Ktedonobacter robiniae sp. nov., Dictyobacter formicarum sp. nov. and Dictyobacter arantiisoli sp. nov., belonging to the class Ktedonobacteria.</title>
        <authorList>
            <person name="Yabe S."/>
            <person name="Zheng Y."/>
            <person name="Wang C.M."/>
            <person name="Sakai Y."/>
            <person name="Abe K."/>
            <person name="Yokota A."/>
            <person name="Donadio S."/>
            <person name="Cavaletti L."/>
            <person name="Monciardini P."/>
        </authorList>
    </citation>
    <scope>NUCLEOTIDE SEQUENCE [LARGE SCALE GENOMIC DNA]</scope>
    <source>
        <strain evidence="3 4">SOSP1-9</strain>
    </source>
</reference>
<dbReference type="Pfam" id="PF03704">
    <property type="entry name" value="BTAD"/>
    <property type="match status" value="1"/>
</dbReference>
<gene>
    <name evidence="3" type="ORF">KSZ_75650</name>
</gene>
<dbReference type="EMBL" id="BNJJ01000039">
    <property type="protein sequence ID" value="GHO89559.1"/>
    <property type="molecule type" value="Genomic_DNA"/>
</dbReference>
<evidence type="ECO:0000313" key="3">
    <source>
        <dbReference type="EMBL" id="GHO89559.1"/>
    </source>
</evidence>
<evidence type="ECO:0000313" key="4">
    <source>
        <dbReference type="Proteomes" id="UP000635565"/>
    </source>
</evidence>
<dbReference type="Proteomes" id="UP000635565">
    <property type="component" value="Unassembled WGS sequence"/>
</dbReference>
<dbReference type="Pfam" id="PF17874">
    <property type="entry name" value="TPR_MalT"/>
    <property type="match status" value="1"/>
</dbReference>
<keyword evidence="4" id="KW-1185">Reference proteome</keyword>
<protein>
    <recommendedName>
        <fullName evidence="2">Bacterial transcriptional activator domain-containing protein</fullName>
    </recommendedName>
</protein>
<proteinExistence type="predicted"/>